<dbReference type="eggNOG" id="COG0815">
    <property type="taxonomic scope" value="Bacteria"/>
</dbReference>
<keyword evidence="8 9" id="KW-0012">Acyltransferase</keyword>
<keyword evidence="5 9" id="KW-0812">Transmembrane</keyword>
<feature type="domain" description="CN hydrolase" evidence="10">
    <location>
        <begin position="237"/>
        <end position="502"/>
    </location>
</feature>
<keyword evidence="11" id="KW-0449">Lipoprotein</keyword>
<dbReference type="AlphaFoldDB" id="F5YFG6"/>
<dbReference type="RefSeq" id="WP_015711811.1">
    <property type="nucleotide sequence ID" value="NC_015577.1"/>
</dbReference>
<keyword evidence="6 9" id="KW-1133">Transmembrane helix</keyword>
<evidence type="ECO:0000256" key="2">
    <source>
        <dbReference type="ARBA" id="ARBA00010065"/>
    </source>
</evidence>
<sequence>MKVSSSAGFRSFLINLAAIAAGALLFAAAFPNLLFENGLPLLAWIAYVPVFWVIRRSGFGASVFWGALYGYGAYGLFNYWLSVFHPLAGLIVGSIYMFYLAALFPLLKLAITLYPKRGYLLQFLFWMGFEYLRTQGFLGYAYGITGYSQWRLVPVIQIASIAGVWGVSALAVFPSAWLAAALPADLFGRKTDARLDGIFKAFFKREKIPALVWGIAVIAALVYGFVSPLDYGDAPKAKLALIQHNTDPWRGGIEEYRNNYRVLKRLSDEALKANPDLDLVVWSETAFVPRIYWHQTVRDDPPSWTLVKELLDYLASQDVPFVIGNDDARKEPAKNPLDDNRVDYNGVMLFEKGEIKTLYRKLHLVPFTEHFPYKRQLPFVYDALINADTHFWETGNEATVFESRGIKFSTPICFEDTFGYLSREFVRNGAELIVNLSNDAWSHSLPAQNQHLSMAVFRAVENRRAMARSTASGQTCAIDPNGKVLAMAEPFTEAWLAAELPLVKVSSLYTRFGDWLPKVFMGLAFILLIAGIVSGILLKNIKNKVAFPQIKEG</sequence>
<gene>
    <name evidence="9 11" type="primary">lnt</name>
    <name evidence="11" type="ordered locus">TREAZ_0111</name>
</gene>
<dbReference type="InterPro" id="IPR045378">
    <property type="entry name" value="LNT_N"/>
</dbReference>
<dbReference type="Proteomes" id="UP000009222">
    <property type="component" value="Chromosome"/>
</dbReference>
<dbReference type="NCBIfam" id="TIGR00546">
    <property type="entry name" value="lnt"/>
    <property type="match status" value="1"/>
</dbReference>
<organism evidence="11 12">
    <name type="scientific">Leadbettera azotonutricia (strain ATCC BAA-888 / DSM 13862 / ZAS-9)</name>
    <name type="common">Treponema azotonutricium</name>
    <dbReference type="NCBI Taxonomy" id="545695"/>
    <lineage>
        <taxon>Bacteria</taxon>
        <taxon>Pseudomonadati</taxon>
        <taxon>Spirochaetota</taxon>
        <taxon>Spirochaetia</taxon>
        <taxon>Spirochaetales</taxon>
        <taxon>Breznakiellaceae</taxon>
        <taxon>Leadbettera</taxon>
    </lineage>
</organism>
<keyword evidence="12" id="KW-1185">Reference proteome</keyword>
<dbReference type="GO" id="GO:0016410">
    <property type="term" value="F:N-acyltransferase activity"/>
    <property type="evidence" value="ECO:0007669"/>
    <property type="project" value="UniProtKB-UniRule"/>
</dbReference>
<feature type="transmembrane region" description="Helical" evidence="9">
    <location>
        <begin position="119"/>
        <end position="142"/>
    </location>
</feature>
<feature type="transmembrane region" description="Helical" evidence="9">
    <location>
        <begin position="87"/>
        <end position="107"/>
    </location>
</feature>
<dbReference type="Pfam" id="PF00795">
    <property type="entry name" value="CN_hydrolase"/>
    <property type="match status" value="1"/>
</dbReference>
<dbReference type="InterPro" id="IPR036526">
    <property type="entry name" value="C-N_Hydrolase_sf"/>
</dbReference>
<keyword evidence="3 9" id="KW-1003">Cell membrane</keyword>
<dbReference type="EC" id="2.3.1.269" evidence="9"/>
<evidence type="ECO:0000256" key="9">
    <source>
        <dbReference type="HAMAP-Rule" id="MF_01148"/>
    </source>
</evidence>
<dbReference type="PANTHER" id="PTHR38686:SF1">
    <property type="entry name" value="APOLIPOPROTEIN N-ACYLTRANSFERASE"/>
    <property type="match status" value="1"/>
</dbReference>
<evidence type="ECO:0000256" key="1">
    <source>
        <dbReference type="ARBA" id="ARBA00004651"/>
    </source>
</evidence>
<accession>F5YFG6</accession>
<dbReference type="SUPFAM" id="SSF56317">
    <property type="entry name" value="Carbon-nitrogen hydrolase"/>
    <property type="match status" value="1"/>
</dbReference>
<dbReference type="STRING" id="545695.TREAZ_0111"/>
<comment type="subcellular location">
    <subcellularLocation>
        <location evidence="9">Cell inner membrane</location>
        <topology evidence="9">Multi-pass membrane protein</topology>
    </subcellularLocation>
    <subcellularLocation>
        <location evidence="1">Cell membrane</location>
        <topology evidence="1">Multi-pass membrane protein</topology>
    </subcellularLocation>
</comment>
<feature type="transmembrane region" description="Helical" evidence="9">
    <location>
        <begin position="37"/>
        <end position="54"/>
    </location>
</feature>
<comment type="function">
    <text evidence="9">Catalyzes the phospholipid dependent N-acylation of the N-terminal cysteine of apolipoprotein, the last step in lipoprotein maturation.</text>
</comment>
<dbReference type="Gene3D" id="3.60.110.10">
    <property type="entry name" value="Carbon-nitrogen hydrolase"/>
    <property type="match status" value="1"/>
</dbReference>
<feature type="transmembrane region" description="Helical" evidence="9">
    <location>
        <begin position="61"/>
        <end position="81"/>
    </location>
</feature>
<keyword evidence="4 9" id="KW-0808">Transferase</keyword>
<feature type="transmembrane region" description="Helical" evidence="9">
    <location>
        <begin position="208"/>
        <end position="226"/>
    </location>
</feature>
<feature type="transmembrane region" description="Helical" evidence="9">
    <location>
        <begin position="12"/>
        <end position="31"/>
    </location>
</feature>
<evidence type="ECO:0000313" key="12">
    <source>
        <dbReference type="Proteomes" id="UP000009222"/>
    </source>
</evidence>
<dbReference type="PROSITE" id="PS50263">
    <property type="entry name" value="CN_HYDROLASE"/>
    <property type="match status" value="1"/>
</dbReference>
<dbReference type="InterPro" id="IPR004563">
    <property type="entry name" value="Apolipo_AcylTrfase"/>
</dbReference>
<evidence type="ECO:0000256" key="8">
    <source>
        <dbReference type="ARBA" id="ARBA00023315"/>
    </source>
</evidence>
<evidence type="ECO:0000256" key="4">
    <source>
        <dbReference type="ARBA" id="ARBA00022679"/>
    </source>
</evidence>
<reference evidence="12" key="1">
    <citation type="submission" date="2009-12" db="EMBL/GenBank/DDBJ databases">
        <title>Complete sequence of Treponema azotonutricium strain ZAS-9.</title>
        <authorList>
            <person name="Tetu S.G."/>
            <person name="Matson E."/>
            <person name="Ren Q."/>
            <person name="Seshadri R."/>
            <person name="Elbourne L."/>
            <person name="Hassan K.A."/>
            <person name="Durkin A."/>
            <person name="Radune D."/>
            <person name="Mohamoud Y."/>
            <person name="Shay R."/>
            <person name="Jin S."/>
            <person name="Zhang X."/>
            <person name="Lucey K."/>
            <person name="Ballor N.R."/>
            <person name="Ottesen E."/>
            <person name="Rosenthal R."/>
            <person name="Allen A."/>
            <person name="Leadbetter J.R."/>
            <person name="Paulsen I.T."/>
        </authorList>
    </citation>
    <scope>NUCLEOTIDE SEQUENCE [LARGE SCALE GENOMIC DNA]</scope>
    <source>
        <strain evidence="12">ATCC BAA-888 / DSM 13862 / ZAS-9</strain>
    </source>
</reference>
<dbReference type="InParanoid" id="F5YFG6"/>
<dbReference type="HAMAP" id="MF_01148">
    <property type="entry name" value="Lnt"/>
    <property type="match status" value="1"/>
</dbReference>
<evidence type="ECO:0000256" key="7">
    <source>
        <dbReference type="ARBA" id="ARBA00023136"/>
    </source>
</evidence>
<dbReference type="PANTHER" id="PTHR38686">
    <property type="entry name" value="APOLIPOPROTEIN N-ACYLTRANSFERASE"/>
    <property type="match status" value="1"/>
</dbReference>
<keyword evidence="9" id="KW-0997">Cell inner membrane</keyword>
<feature type="transmembrane region" description="Helical" evidence="9">
    <location>
        <begin position="162"/>
        <end position="187"/>
    </location>
</feature>
<evidence type="ECO:0000256" key="5">
    <source>
        <dbReference type="ARBA" id="ARBA00022692"/>
    </source>
</evidence>
<comment type="similarity">
    <text evidence="2 9">Belongs to the CN hydrolase family. Apolipoprotein N-acyltransferase subfamily.</text>
</comment>
<dbReference type="GO" id="GO:0042158">
    <property type="term" value="P:lipoprotein biosynthetic process"/>
    <property type="evidence" value="ECO:0007669"/>
    <property type="project" value="UniProtKB-UniRule"/>
</dbReference>
<keyword evidence="7 9" id="KW-0472">Membrane</keyword>
<dbReference type="HOGENOM" id="CLU_019563_1_1_12"/>
<dbReference type="InterPro" id="IPR003010">
    <property type="entry name" value="C-N_Hydrolase"/>
</dbReference>
<dbReference type="OrthoDB" id="9811121at2"/>
<proteinExistence type="inferred from homology"/>
<dbReference type="CDD" id="cd07571">
    <property type="entry name" value="ALP_N-acyl_transferase"/>
    <property type="match status" value="1"/>
</dbReference>
<feature type="transmembrane region" description="Helical" evidence="9">
    <location>
        <begin position="515"/>
        <end position="538"/>
    </location>
</feature>
<evidence type="ECO:0000256" key="6">
    <source>
        <dbReference type="ARBA" id="ARBA00022989"/>
    </source>
</evidence>
<dbReference type="UniPathway" id="UPA00666"/>
<protein>
    <recommendedName>
        <fullName evidence="9">Apolipoprotein N-acyltransferase</fullName>
        <shortName evidence="9">ALP N-acyltransferase</shortName>
        <ecNumber evidence="9">2.3.1.269</ecNumber>
    </recommendedName>
</protein>
<comment type="catalytic activity">
    <reaction evidence="9">
        <text>N-terminal S-1,2-diacyl-sn-glyceryl-L-cysteinyl-[lipoprotein] + a glycerophospholipid = N-acyl-S-1,2-diacyl-sn-glyceryl-L-cysteinyl-[lipoprotein] + a 2-acyl-sn-glycero-3-phospholipid + H(+)</text>
        <dbReference type="Rhea" id="RHEA:48228"/>
        <dbReference type="Rhea" id="RHEA-COMP:14681"/>
        <dbReference type="Rhea" id="RHEA-COMP:14684"/>
        <dbReference type="ChEBI" id="CHEBI:15378"/>
        <dbReference type="ChEBI" id="CHEBI:136912"/>
        <dbReference type="ChEBI" id="CHEBI:140656"/>
        <dbReference type="ChEBI" id="CHEBI:140657"/>
        <dbReference type="ChEBI" id="CHEBI:140660"/>
        <dbReference type="EC" id="2.3.1.269"/>
    </reaction>
</comment>
<evidence type="ECO:0000256" key="3">
    <source>
        <dbReference type="ARBA" id="ARBA00022475"/>
    </source>
</evidence>
<reference evidence="11 12" key="2">
    <citation type="journal article" date="2011" name="ISME J.">
        <title>RNA-seq reveals cooperative metabolic interactions between two termite-gut spirochete species in co-culture.</title>
        <authorList>
            <person name="Rosenthal A.Z."/>
            <person name="Matson E.G."/>
            <person name="Eldar A."/>
            <person name="Leadbetter J.R."/>
        </authorList>
    </citation>
    <scope>NUCLEOTIDE SEQUENCE [LARGE SCALE GENOMIC DNA]</scope>
    <source>
        <strain evidence="12">ATCC BAA-888 / DSM 13862 / ZAS-9</strain>
    </source>
</reference>
<dbReference type="GO" id="GO:0005886">
    <property type="term" value="C:plasma membrane"/>
    <property type="evidence" value="ECO:0007669"/>
    <property type="project" value="UniProtKB-SubCell"/>
</dbReference>
<dbReference type="Pfam" id="PF20154">
    <property type="entry name" value="LNT_N"/>
    <property type="match status" value="1"/>
</dbReference>
<dbReference type="KEGG" id="taz:TREAZ_0111"/>
<evidence type="ECO:0000259" key="10">
    <source>
        <dbReference type="PROSITE" id="PS50263"/>
    </source>
</evidence>
<name>F5YFG6_LEAAZ</name>
<dbReference type="EMBL" id="CP001841">
    <property type="protein sequence ID" value="AEF81948.1"/>
    <property type="molecule type" value="Genomic_DNA"/>
</dbReference>
<comment type="pathway">
    <text evidence="9">Protein modification; lipoprotein biosynthesis (N-acyl transfer).</text>
</comment>
<evidence type="ECO:0000313" key="11">
    <source>
        <dbReference type="EMBL" id="AEF81948.1"/>
    </source>
</evidence>